<dbReference type="GO" id="GO:0005730">
    <property type="term" value="C:nucleolus"/>
    <property type="evidence" value="ECO:0000318"/>
    <property type="project" value="GO_Central"/>
</dbReference>
<name>A0A8V0X039_CHICK</name>
<protein>
    <submittedName>
        <fullName evidence="5">G protein nucleolar 3 like</fullName>
    </submittedName>
</protein>
<accession>A0A8V0X039</accession>
<evidence type="ECO:0000313" key="5">
    <source>
        <dbReference type="Ensembl" id="ENSGALP00010000454.1"/>
    </source>
</evidence>
<feature type="domain" description="CP-type G" evidence="4">
    <location>
        <begin position="105"/>
        <end position="290"/>
    </location>
</feature>
<dbReference type="GO" id="GO:0032211">
    <property type="term" value="P:negative regulation of telomere maintenance via telomerase"/>
    <property type="evidence" value="ECO:0007669"/>
    <property type="project" value="Ensembl"/>
</dbReference>
<dbReference type="GO" id="GO:0033234">
    <property type="term" value="P:negative regulation of protein sumoylation"/>
    <property type="evidence" value="ECO:0007669"/>
    <property type="project" value="Ensembl"/>
</dbReference>
<keyword evidence="6" id="KW-1185">Reference proteome</keyword>
<feature type="region of interest" description="Disordered" evidence="3">
    <location>
        <begin position="546"/>
        <end position="570"/>
    </location>
</feature>
<dbReference type="GO" id="GO:1904816">
    <property type="term" value="P:positive regulation of protein localization to chromosome, telomeric region"/>
    <property type="evidence" value="ECO:0007669"/>
    <property type="project" value="Ensembl"/>
</dbReference>
<feature type="region of interest" description="Disordered" evidence="3">
    <location>
        <begin position="1"/>
        <end position="98"/>
    </location>
</feature>
<dbReference type="GO" id="GO:0005697">
    <property type="term" value="C:telomerase holoenzyme complex"/>
    <property type="evidence" value="ECO:0007669"/>
    <property type="project" value="Ensembl"/>
</dbReference>
<organism evidence="5 6">
    <name type="scientific">Gallus gallus</name>
    <name type="common">Chicken</name>
    <dbReference type="NCBI Taxonomy" id="9031"/>
    <lineage>
        <taxon>Eukaryota</taxon>
        <taxon>Metazoa</taxon>
        <taxon>Chordata</taxon>
        <taxon>Craniata</taxon>
        <taxon>Vertebrata</taxon>
        <taxon>Euteleostomi</taxon>
        <taxon>Archelosauria</taxon>
        <taxon>Archosauria</taxon>
        <taxon>Dinosauria</taxon>
        <taxon>Saurischia</taxon>
        <taxon>Theropoda</taxon>
        <taxon>Coelurosauria</taxon>
        <taxon>Aves</taxon>
        <taxon>Neognathae</taxon>
        <taxon>Galloanserae</taxon>
        <taxon>Galliformes</taxon>
        <taxon>Phasianidae</taxon>
        <taxon>Phasianinae</taxon>
        <taxon>Gallus</taxon>
    </lineage>
</organism>
<evidence type="ECO:0000313" key="6">
    <source>
        <dbReference type="Proteomes" id="UP000000539"/>
    </source>
</evidence>
<sequence length="570" mass="62007">RRREAARGRRLQGKAVKAAGKKDPGVPQLGRFAAHVEQQNEKRQKRAAEARRRRDAAREAAVGQRRSLGGLQEDALRRQRDFEQKKEAAASRGDAQGEASLRQYGRELRKVLEAADVVLEVLDARDPQGCRSPQLEAAVRRAGSRQRLVLVLNKIDLVPRDVVAAWLKYLRAEFPTVAFKASTQQQSRNLKQSRVPVTAAPEEVLAGSGCVGADCLLRVLANYSRSQEVKTAITVGVVGYPNVGKSSLINSLKRSRVCVVGAVPGVTRCLQTVQLDRHIQLLDCPGVVMETGAPTAAAPLRGALAPQRLRDPLTPAAAILRRCPPEQLSQLYGVPPCPDPRQFLSHLARRQGRLRPGGLPDPHAAAVALLHDWTSGKISYYTHPPKRDEVGVQLEAQILQSMGPELDLEALERGDAEALAAVPEVVTGIEMSPCIPEEEEEETMEDSHEQEDEGDDLKLGAVTVELKARTKAGEAGKRKTPHPVPHVWRRWLHSPHCCRARGWRPLGNGGKSCKKEQERAVDLLENVGETEGSICVLGDMPCCSPAGGGETAQEGKVGIGPESQAEKESS</sequence>
<dbReference type="InterPro" id="IPR050755">
    <property type="entry name" value="TRAFAC_YlqF/YawG_RiboMat"/>
</dbReference>
<dbReference type="CDD" id="cd04178">
    <property type="entry name" value="Nucleostemin_like"/>
    <property type="match status" value="1"/>
</dbReference>
<feature type="compositionally biased region" description="Basic and acidic residues" evidence="3">
    <location>
        <begin position="38"/>
        <end position="58"/>
    </location>
</feature>
<dbReference type="Gene3D" id="1.10.1580.10">
    <property type="match status" value="1"/>
</dbReference>
<feature type="compositionally biased region" description="Basic and acidic residues" evidence="3">
    <location>
        <begin position="74"/>
        <end position="89"/>
    </location>
</feature>
<gene>
    <name evidence="5" type="primary">GN3L</name>
</gene>
<evidence type="ECO:0000259" key="4">
    <source>
        <dbReference type="PROSITE" id="PS51721"/>
    </source>
</evidence>
<dbReference type="GO" id="GO:0005654">
    <property type="term" value="C:nucleoplasm"/>
    <property type="evidence" value="ECO:0007669"/>
    <property type="project" value="Ensembl"/>
</dbReference>
<dbReference type="PROSITE" id="PS51721">
    <property type="entry name" value="G_CP"/>
    <property type="match status" value="1"/>
</dbReference>
<evidence type="ECO:0000256" key="3">
    <source>
        <dbReference type="SAM" id="MobiDB-lite"/>
    </source>
</evidence>
<keyword evidence="2" id="KW-0342">GTP-binding</keyword>
<dbReference type="InterPro" id="IPR006073">
    <property type="entry name" value="GTP-bd"/>
</dbReference>
<dbReference type="GeneTree" id="ENSGT00940000155877"/>
<dbReference type="Pfam" id="PF01926">
    <property type="entry name" value="MMR_HSR1"/>
    <property type="match status" value="1"/>
</dbReference>
<dbReference type="GO" id="GO:0031647">
    <property type="term" value="P:regulation of protein stability"/>
    <property type="evidence" value="ECO:0007669"/>
    <property type="project" value="Ensembl"/>
</dbReference>
<dbReference type="GO" id="GO:0031397">
    <property type="term" value="P:negative regulation of protein ubiquitination"/>
    <property type="evidence" value="ECO:0007669"/>
    <property type="project" value="Ensembl"/>
</dbReference>
<keyword evidence="1" id="KW-0547">Nucleotide-binding</keyword>
<dbReference type="InterPro" id="IPR023179">
    <property type="entry name" value="GTP-bd_ortho_bundle_sf"/>
</dbReference>
<proteinExistence type="predicted"/>
<dbReference type="PRINTS" id="PR00326">
    <property type="entry name" value="GTP1OBG"/>
</dbReference>
<dbReference type="PANTHER" id="PTHR11089">
    <property type="entry name" value="GTP-BINDING PROTEIN-RELATED"/>
    <property type="match status" value="1"/>
</dbReference>
<evidence type="ECO:0000256" key="1">
    <source>
        <dbReference type="ARBA" id="ARBA00022741"/>
    </source>
</evidence>
<dbReference type="SUPFAM" id="SSF52540">
    <property type="entry name" value="P-loop containing nucleoside triphosphate hydrolases"/>
    <property type="match status" value="1"/>
</dbReference>
<dbReference type="AlphaFoldDB" id="A0A8V0X039"/>
<dbReference type="Proteomes" id="UP000000539">
    <property type="component" value="Unassembled WGS sequence"/>
</dbReference>
<dbReference type="FunFam" id="3.40.50.300:FF:000493">
    <property type="entry name" value="Guanine nucleotide-binding protein-like 3-like protein"/>
    <property type="match status" value="1"/>
</dbReference>
<feature type="compositionally biased region" description="Basic residues" evidence="3">
    <location>
        <begin position="1"/>
        <end position="12"/>
    </location>
</feature>
<dbReference type="InterPro" id="IPR027417">
    <property type="entry name" value="P-loop_NTPase"/>
</dbReference>
<dbReference type="GO" id="GO:0031334">
    <property type="term" value="P:positive regulation of protein-containing complex assembly"/>
    <property type="evidence" value="ECO:0007669"/>
    <property type="project" value="Ensembl"/>
</dbReference>
<evidence type="ECO:0000256" key="2">
    <source>
        <dbReference type="ARBA" id="ARBA00023134"/>
    </source>
</evidence>
<dbReference type="PANTHER" id="PTHR11089:SF33">
    <property type="entry name" value="GUANINE NUCLEOTIDE-BINDING PROTEIN-LIKE 3-LIKE PROTEIN"/>
    <property type="match status" value="1"/>
</dbReference>
<dbReference type="OrthoDB" id="299997at2759"/>
<reference evidence="5" key="2">
    <citation type="submission" date="2025-09" db="UniProtKB">
        <authorList>
            <consortium name="Ensembl"/>
        </authorList>
    </citation>
    <scope>IDENTIFICATION</scope>
    <source>
        <strain evidence="5">broiler</strain>
    </source>
</reference>
<reference evidence="5" key="1">
    <citation type="submission" date="2025-08" db="UniProtKB">
        <authorList>
            <consortium name="Ensembl"/>
        </authorList>
    </citation>
    <scope>IDENTIFICATION</scope>
    <source>
        <strain evidence="5">broiler</strain>
    </source>
</reference>
<dbReference type="GO" id="GO:0005525">
    <property type="term" value="F:GTP binding"/>
    <property type="evidence" value="ECO:0007669"/>
    <property type="project" value="UniProtKB-KW"/>
</dbReference>
<dbReference type="GO" id="GO:0005829">
    <property type="term" value="C:cytosol"/>
    <property type="evidence" value="ECO:0007669"/>
    <property type="project" value="Ensembl"/>
</dbReference>
<dbReference type="Gene3D" id="3.40.50.300">
    <property type="entry name" value="P-loop containing nucleotide triphosphate hydrolases"/>
    <property type="match status" value="1"/>
</dbReference>
<dbReference type="InterPro" id="IPR030378">
    <property type="entry name" value="G_CP_dom"/>
</dbReference>
<dbReference type="Ensembl" id="ENSGALT00010000878.1">
    <property type="protein sequence ID" value="ENSGALP00010000454.1"/>
    <property type="gene ID" value="ENSGALG00010000428.1"/>
</dbReference>